<evidence type="ECO:0008006" key="7">
    <source>
        <dbReference type="Google" id="ProtNLM"/>
    </source>
</evidence>
<evidence type="ECO:0000256" key="1">
    <source>
        <dbReference type="ARBA" id="ARBA00022692"/>
    </source>
</evidence>
<name>A0ABN8T2E6_9CNID</name>
<feature type="non-terminal residue" evidence="5">
    <location>
        <position position="353"/>
    </location>
</feature>
<organism evidence="5 6">
    <name type="scientific">Porites evermanni</name>
    <dbReference type="NCBI Taxonomy" id="104178"/>
    <lineage>
        <taxon>Eukaryota</taxon>
        <taxon>Metazoa</taxon>
        <taxon>Cnidaria</taxon>
        <taxon>Anthozoa</taxon>
        <taxon>Hexacorallia</taxon>
        <taxon>Scleractinia</taxon>
        <taxon>Fungiina</taxon>
        <taxon>Poritidae</taxon>
        <taxon>Porites</taxon>
    </lineage>
</organism>
<keyword evidence="3 4" id="KW-0472">Membrane</keyword>
<reference evidence="5 6" key="1">
    <citation type="submission" date="2022-05" db="EMBL/GenBank/DDBJ databases">
        <authorList>
            <consortium name="Genoscope - CEA"/>
            <person name="William W."/>
        </authorList>
    </citation>
    <scope>NUCLEOTIDE SEQUENCE [LARGE SCALE GENOMIC DNA]</scope>
</reference>
<sequence length="353" mass="38310">MCHTSTKLERMSYVFTSRAFGYLTGSIIGGWFYDKYNGHVMLALSCVWGTLMMMVLPYVTSLLGLVIVTVLLGVGLGSLNTGGNVLLLSTWGKKSRPYVQILHFVFALGAFFAPLIVQPFLQESTNPEKNDTDRTGNDDGSTFPVIWAYWISSIPLSIAGVGFLVFVFIKSCSLQDKDNKDEDAPKTKEGSLMYRVTTLSLFSVFLLLYVGLEVAYAGYIFTYGYTSNVTMSKDSSAFLTSGFWGSFALARLAAVPISRYLRPSKILFLDLMGCVLGSVVLISQIKDGDCCAADSTKLWVGTVILGVSMASIFPTALSWAEYFLTVSGRTASVLVVASSCGEMLIPLAVGSTI</sequence>
<keyword evidence="1 4" id="KW-0812">Transmembrane</keyword>
<accession>A0ABN8T2E6</accession>
<dbReference type="InterPro" id="IPR036259">
    <property type="entry name" value="MFS_trans_sf"/>
</dbReference>
<dbReference type="PANTHER" id="PTHR23121:SF9">
    <property type="entry name" value="SODIUM-DEPENDENT GLUCOSE TRANSPORTER 1"/>
    <property type="match status" value="1"/>
</dbReference>
<feature type="transmembrane region" description="Helical" evidence="4">
    <location>
        <begin position="298"/>
        <end position="319"/>
    </location>
</feature>
<dbReference type="Gene3D" id="1.20.1250.20">
    <property type="entry name" value="MFS general substrate transporter like domains"/>
    <property type="match status" value="2"/>
</dbReference>
<evidence type="ECO:0000256" key="4">
    <source>
        <dbReference type="SAM" id="Phobius"/>
    </source>
</evidence>
<feature type="transmembrane region" description="Helical" evidence="4">
    <location>
        <begin position="147"/>
        <end position="171"/>
    </location>
</feature>
<feature type="transmembrane region" description="Helical" evidence="4">
    <location>
        <begin position="192"/>
        <end position="216"/>
    </location>
</feature>
<keyword evidence="6" id="KW-1185">Reference proteome</keyword>
<dbReference type="PANTHER" id="PTHR23121">
    <property type="entry name" value="SODIUM-DEPENDENT GLUCOSE TRANSPORTER 1"/>
    <property type="match status" value="1"/>
</dbReference>
<evidence type="ECO:0000256" key="3">
    <source>
        <dbReference type="ARBA" id="ARBA00023136"/>
    </source>
</evidence>
<evidence type="ECO:0000313" key="5">
    <source>
        <dbReference type="EMBL" id="CAH3197938.1"/>
    </source>
</evidence>
<proteinExistence type="predicted"/>
<keyword evidence="2 4" id="KW-1133">Transmembrane helix</keyword>
<feature type="transmembrane region" description="Helical" evidence="4">
    <location>
        <begin position="101"/>
        <end position="121"/>
    </location>
</feature>
<dbReference type="Proteomes" id="UP001159427">
    <property type="component" value="Unassembled WGS sequence"/>
</dbReference>
<protein>
    <recommendedName>
        <fullName evidence="7">Sodium-dependent glucose transporter 1</fullName>
    </recommendedName>
</protein>
<feature type="transmembrane region" description="Helical" evidence="4">
    <location>
        <begin position="65"/>
        <end position="89"/>
    </location>
</feature>
<feature type="transmembrane region" description="Helical" evidence="4">
    <location>
        <begin position="40"/>
        <end position="59"/>
    </location>
</feature>
<feature type="transmembrane region" description="Helical" evidence="4">
    <location>
        <begin position="12"/>
        <end position="33"/>
    </location>
</feature>
<dbReference type="InterPro" id="IPR011701">
    <property type="entry name" value="MFS"/>
</dbReference>
<feature type="transmembrane region" description="Helical" evidence="4">
    <location>
        <begin position="266"/>
        <end position="286"/>
    </location>
</feature>
<dbReference type="EMBL" id="CALNXI010005509">
    <property type="protein sequence ID" value="CAH3197938.1"/>
    <property type="molecule type" value="Genomic_DNA"/>
</dbReference>
<dbReference type="SUPFAM" id="SSF103473">
    <property type="entry name" value="MFS general substrate transporter"/>
    <property type="match status" value="1"/>
</dbReference>
<evidence type="ECO:0000256" key="2">
    <source>
        <dbReference type="ARBA" id="ARBA00022989"/>
    </source>
</evidence>
<feature type="transmembrane region" description="Helical" evidence="4">
    <location>
        <begin position="236"/>
        <end position="254"/>
    </location>
</feature>
<gene>
    <name evidence="5" type="ORF">PEVE_00035514</name>
</gene>
<dbReference type="Pfam" id="PF07690">
    <property type="entry name" value="MFS_1"/>
    <property type="match status" value="1"/>
</dbReference>
<comment type="caution">
    <text evidence="5">The sequence shown here is derived from an EMBL/GenBank/DDBJ whole genome shotgun (WGS) entry which is preliminary data.</text>
</comment>
<evidence type="ECO:0000313" key="6">
    <source>
        <dbReference type="Proteomes" id="UP001159427"/>
    </source>
</evidence>